<evidence type="ECO:0000256" key="5">
    <source>
        <dbReference type="ARBA" id="ARBA00022737"/>
    </source>
</evidence>
<dbReference type="Pfam" id="PF00076">
    <property type="entry name" value="RRM_1"/>
    <property type="match status" value="2"/>
</dbReference>
<keyword evidence="12" id="KW-1185">Reference proteome</keyword>
<dbReference type="FunFam" id="1.25.40.10:FF:000098">
    <property type="entry name" value="Squamous cell carcinoma antigen recognized by T-cells 3"/>
    <property type="match status" value="1"/>
</dbReference>
<keyword evidence="4" id="KW-0747">Spliceosome</keyword>
<evidence type="ECO:0000256" key="6">
    <source>
        <dbReference type="ARBA" id="ARBA00023187"/>
    </source>
</evidence>
<dbReference type="InterPro" id="IPR011990">
    <property type="entry name" value="TPR-like_helical_dom_sf"/>
</dbReference>
<dbReference type="GO" id="GO:0008380">
    <property type="term" value="P:RNA splicing"/>
    <property type="evidence" value="ECO:0007669"/>
    <property type="project" value="UniProtKB-KW"/>
</dbReference>
<feature type="compositionally biased region" description="Basic and acidic residues" evidence="9">
    <location>
        <begin position="613"/>
        <end position="632"/>
    </location>
</feature>
<dbReference type="STRING" id="225164.V4AET9"/>
<evidence type="ECO:0000313" key="11">
    <source>
        <dbReference type="EMBL" id="ESO95367.1"/>
    </source>
</evidence>
<dbReference type="InterPro" id="IPR034218">
    <property type="entry name" value="SART3_RRM2"/>
</dbReference>
<feature type="compositionally biased region" description="Polar residues" evidence="9">
    <location>
        <begin position="858"/>
        <end position="885"/>
    </location>
</feature>
<feature type="domain" description="RRM" evidence="10">
    <location>
        <begin position="728"/>
        <end position="805"/>
    </location>
</feature>
<dbReference type="Gene3D" id="3.30.70.330">
    <property type="match status" value="2"/>
</dbReference>
<dbReference type="Gene3D" id="1.25.40.10">
    <property type="entry name" value="Tetratricopeptide repeat domain"/>
    <property type="match status" value="2"/>
</dbReference>
<comment type="similarity">
    <text evidence="2">Belongs to the crooked-neck family.</text>
</comment>
<keyword evidence="3" id="KW-0507">mRNA processing</keyword>
<organism evidence="11 12">
    <name type="scientific">Lottia gigantea</name>
    <name type="common">Giant owl limpet</name>
    <dbReference type="NCBI Taxonomy" id="225164"/>
    <lineage>
        <taxon>Eukaryota</taxon>
        <taxon>Metazoa</taxon>
        <taxon>Spiralia</taxon>
        <taxon>Lophotrochozoa</taxon>
        <taxon>Mollusca</taxon>
        <taxon>Gastropoda</taxon>
        <taxon>Patellogastropoda</taxon>
        <taxon>Lottioidea</taxon>
        <taxon>Lottiidae</taxon>
        <taxon>Lottia</taxon>
    </lineage>
</organism>
<evidence type="ECO:0000256" key="9">
    <source>
        <dbReference type="SAM" id="MobiDB-lite"/>
    </source>
</evidence>
<dbReference type="RefSeq" id="XP_009053877.1">
    <property type="nucleotide sequence ID" value="XM_009055629.1"/>
</dbReference>
<evidence type="ECO:0000256" key="2">
    <source>
        <dbReference type="ARBA" id="ARBA00008644"/>
    </source>
</evidence>
<dbReference type="Proteomes" id="UP000030746">
    <property type="component" value="Unassembled WGS sequence"/>
</dbReference>
<dbReference type="Pfam" id="PF23233">
    <property type="entry name" value="HAT_Syf1_CNRKL1_N"/>
    <property type="match status" value="1"/>
</dbReference>
<dbReference type="HOGENOM" id="CLU_007172_0_0_1"/>
<evidence type="ECO:0000256" key="1">
    <source>
        <dbReference type="ARBA" id="ARBA00004123"/>
    </source>
</evidence>
<dbReference type="EMBL" id="KB201656">
    <property type="protein sequence ID" value="ESO95367.1"/>
    <property type="molecule type" value="Genomic_DNA"/>
</dbReference>
<name>V4AET9_LOTGI</name>
<dbReference type="InterPro" id="IPR055433">
    <property type="entry name" value="HAT_Syf1-like_N"/>
</dbReference>
<reference evidence="11 12" key="1">
    <citation type="journal article" date="2013" name="Nature">
        <title>Insights into bilaterian evolution from three spiralian genomes.</title>
        <authorList>
            <person name="Simakov O."/>
            <person name="Marletaz F."/>
            <person name="Cho S.J."/>
            <person name="Edsinger-Gonzales E."/>
            <person name="Havlak P."/>
            <person name="Hellsten U."/>
            <person name="Kuo D.H."/>
            <person name="Larsson T."/>
            <person name="Lv J."/>
            <person name="Arendt D."/>
            <person name="Savage R."/>
            <person name="Osoegawa K."/>
            <person name="de Jong P."/>
            <person name="Grimwood J."/>
            <person name="Chapman J.A."/>
            <person name="Shapiro H."/>
            <person name="Aerts A."/>
            <person name="Otillar R.P."/>
            <person name="Terry A.Y."/>
            <person name="Boore J.L."/>
            <person name="Grigoriev I.V."/>
            <person name="Lindberg D.R."/>
            <person name="Seaver E.C."/>
            <person name="Weisblat D.A."/>
            <person name="Putnam N.H."/>
            <person name="Rokhsar D.S."/>
        </authorList>
    </citation>
    <scope>NUCLEOTIDE SEQUENCE [LARGE SCALE GENOMIC DNA]</scope>
</reference>
<dbReference type="GO" id="GO:0003723">
    <property type="term" value="F:RNA binding"/>
    <property type="evidence" value="ECO:0007669"/>
    <property type="project" value="UniProtKB-UniRule"/>
</dbReference>
<feature type="region of interest" description="Disordered" evidence="9">
    <location>
        <begin position="816"/>
        <end position="892"/>
    </location>
</feature>
<feature type="domain" description="RRM" evidence="10">
    <location>
        <begin position="633"/>
        <end position="709"/>
    </location>
</feature>
<keyword evidence="5" id="KW-0677">Repeat</keyword>
<dbReference type="PROSITE" id="PS50102">
    <property type="entry name" value="RRM"/>
    <property type="match status" value="2"/>
</dbReference>
<feature type="region of interest" description="Disordered" evidence="9">
    <location>
        <begin position="526"/>
        <end position="632"/>
    </location>
</feature>
<dbReference type="InterPro" id="IPR034217">
    <property type="entry name" value="SART3_RRM1"/>
</dbReference>
<dbReference type="PANTHER" id="PTHR17204:SF25">
    <property type="entry name" value="RRM DOMAIN-CONTAINING PROTEIN"/>
    <property type="match status" value="1"/>
</dbReference>
<dbReference type="OMA" id="LWARYIL"/>
<dbReference type="SUPFAM" id="SSF54928">
    <property type="entry name" value="RNA-binding domain, RBD"/>
    <property type="match status" value="2"/>
</dbReference>
<dbReference type="GeneID" id="20244804"/>
<dbReference type="GO" id="GO:0005681">
    <property type="term" value="C:spliceosomal complex"/>
    <property type="evidence" value="ECO:0007669"/>
    <property type="project" value="UniProtKB-KW"/>
</dbReference>
<dbReference type="GO" id="GO:0006397">
    <property type="term" value="P:mRNA processing"/>
    <property type="evidence" value="ECO:0007669"/>
    <property type="project" value="UniProtKB-KW"/>
</dbReference>
<comment type="subcellular location">
    <subcellularLocation>
        <location evidence="1">Nucleus</location>
    </subcellularLocation>
</comment>
<feature type="compositionally biased region" description="Basic and acidic residues" evidence="9">
    <location>
        <begin position="539"/>
        <end position="558"/>
    </location>
</feature>
<evidence type="ECO:0000256" key="4">
    <source>
        <dbReference type="ARBA" id="ARBA00022728"/>
    </source>
</evidence>
<evidence type="ECO:0000256" key="8">
    <source>
        <dbReference type="PROSITE-ProRule" id="PRU00176"/>
    </source>
</evidence>
<dbReference type="PANTHER" id="PTHR17204">
    <property type="entry name" value="PRE-MRNA PROCESSING PROTEIN PRP39-RELATED"/>
    <property type="match status" value="1"/>
</dbReference>
<dbReference type="SMART" id="SM00360">
    <property type="entry name" value="RRM"/>
    <property type="match status" value="2"/>
</dbReference>
<dbReference type="InterPro" id="IPR035979">
    <property type="entry name" value="RBD_domain_sf"/>
</dbReference>
<dbReference type="SUPFAM" id="SSF48452">
    <property type="entry name" value="TPR-like"/>
    <property type="match status" value="1"/>
</dbReference>
<dbReference type="CDD" id="cd12391">
    <property type="entry name" value="RRM1_SART3"/>
    <property type="match status" value="1"/>
</dbReference>
<gene>
    <name evidence="11" type="ORF">LOTGIDRAFT_188648</name>
</gene>
<dbReference type="InterPro" id="IPR003107">
    <property type="entry name" value="HAT"/>
</dbReference>
<dbReference type="CDD" id="cd12392">
    <property type="entry name" value="RRM2_SART3"/>
    <property type="match status" value="1"/>
</dbReference>
<sequence length="892" mass="102494">MESEDFSDSNSSDDDGENDLALELIAQLREKINENPYLYDNHTEIIKLLKSSGELEKLREARENMSKYFPLTAELWLDWIKDEIRMIEDDFKDRDNIYQLFSRAVQDYQSVPLWLEYVQFAIGGMKDDGGISKMRKIFEEAITVVGLHVTQGSMVWDAYRETENAVLAGLLPAPGSIPTPEQEESFNVQNQRVSSLFKRQLAVPLLDMEQTYSEYKDWNGGDLDIYTEESYQKSLAHLEKLKPFEDSLVTAESPYWEEYQTYINFELKGDDPSRIQCIFERSITENCLNPEAWLKYTKYLDSKLKIKSVILPVYERAVRNCPWSCLLWQRYLLALERHNESGNKLKDVTAKALTSGFTLASEYSTIWSTYIDYLRRQINWSEDHTEQLELFRETIEKALENLTEYFGNDGDENGMMRQYWAVIEGKMCKNMTRAREIWNEIMGLGYGNQANMWLEYYKLERAYGDNKHCRKLLQKALNSVTDWPESITQAYINFEREEGTLEDYDVAVGRCEAQLDRLTDRKAKAAEKEEVATQQKKQVRNEKKAQKKFEKKTPKKEVMTPPEKPAKKSPNNKRKLEEPNSTTSSISKQDKADDFRVPPPPGYKGEPPPNKKQKTEEETTTEGVKHDPSKDDRTVFVSNLNFDINEDGIKEIFCKCGEISEIRLVKNFHGKSKGYAYVEFIDELPVTKALELDRQPVHNRPMYVSRCEDRGGGKKKAEFRFSTDLEKNKLFIKNLPFTCTKDALTTIFSQHGKLKDVRIITYRSGQPKGLAYVEYESEEDAKQAVLKTDGLQIGDHHIEVAISNPPARKQPVIKRDEFIPSLGGGKKESETRGKARTQIALLPRAVQKVPVPKKPTRPSASATASKNGGSGDSSAPPTAMSNSDFRNMLLKK</sequence>
<accession>V4AET9</accession>
<evidence type="ECO:0000256" key="3">
    <source>
        <dbReference type="ARBA" id="ARBA00022664"/>
    </source>
</evidence>
<keyword evidence="7" id="KW-0539">Nucleus</keyword>
<dbReference type="Pfam" id="PF05843">
    <property type="entry name" value="Suf"/>
    <property type="match status" value="1"/>
</dbReference>
<dbReference type="SMART" id="SM00386">
    <property type="entry name" value="HAT"/>
    <property type="match status" value="8"/>
</dbReference>
<dbReference type="AlphaFoldDB" id="V4AET9"/>
<dbReference type="KEGG" id="lgi:LOTGIDRAFT_188648"/>
<feature type="compositionally biased region" description="Pro residues" evidence="9">
    <location>
        <begin position="597"/>
        <end position="610"/>
    </location>
</feature>
<dbReference type="InterPro" id="IPR008847">
    <property type="entry name" value="Suf"/>
</dbReference>
<dbReference type="OrthoDB" id="6770331at2759"/>
<proteinExistence type="inferred from homology"/>
<evidence type="ECO:0000313" key="12">
    <source>
        <dbReference type="Proteomes" id="UP000030746"/>
    </source>
</evidence>
<dbReference type="InterPro" id="IPR000504">
    <property type="entry name" value="RRM_dom"/>
</dbReference>
<keyword evidence="6" id="KW-0508">mRNA splicing</keyword>
<evidence type="ECO:0000259" key="10">
    <source>
        <dbReference type="PROSITE" id="PS50102"/>
    </source>
</evidence>
<keyword evidence="8" id="KW-0694">RNA-binding</keyword>
<evidence type="ECO:0000256" key="7">
    <source>
        <dbReference type="ARBA" id="ARBA00023242"/>
    </source>
</evidence>
<protein>
    <recommendedName>
        <fullName evidence="10">RRM domain-containing protein</fullName>
    </recommendedName>
</protein>
<dbReference type="InterPro" id="IPR012677">
    <property type="entry name" value="Nucleotide-bd_a/b_plait_sf"/>
</dbReference>
<dbReference type="CTD" id="20244804"/>